<gene>
    <name evidence="1" type="ORF">R2APBS1_2552</name>
</gene>
<dbReference type="Proteomes" id="UP000011859">
    <property type="component" value="Chromosome"/>
</dbReference>
<proteinExistence type="predicted"/>
<dbReference type="OrthoDB" id="5958269at2"/>
<reference evidence="1 2" key="1">
    <citation type="submission" date="2012-04" db="EMBL/GenBank/DDBJ databases">
        <title>Complete genome of Rhodanobacter sp. 2APBS1.</title>
        <authorList>
            <consortium name="US DOE Joint Genome Institute"/>
            <person name="Huntemann M."/>
            <person name="Wei C.-L."/>
            <person name="Han J."/>
            <person name="Detter J.C."/>
            <person name="Han C."/>
            <person name="Tapia R."/>
            <person name="Munk A.C.C."/>
            <person name="Chen A."/>
            <person name="Krypides N."/>
            <person name="Mavromatis K."/>
            <person name="Markowitz V."/>
            <person name="Szeto E."/>
            <person name="Ivanova N."/>
            <person name="Mikhailova N."/>
            <person name="Ovchinnikova G."/>
            <person name="Pagani I."/>
            <person name="Pati A."/>
            <person name="Goodwin L."/>
            <person name="Peters L."/>
            <person name="Pitluck S."/>
            <person name="Woyke T."/>
            <person name="Prakash O."/>
            <person name="Elkins J."/>
            <person name="Brown S."/>
            <person name="Palumbo A."/>
            <person name="Hemme C."/>
            <person name="Zhou J."/>
            <person name="Watson D."/>
            <person name="Jardine P."/>
            <person name="Kostka J."/>
            <person name="Green S."/>
        </authorList>
    </citation>
    <scope>NUCLEOTIDE SEQUENCE [LARGE SCALE GENOMIC DNA]</scope>
    <source>
        <strain evidence="1 2">2APBS1</strain>
    </source>
</reference>
<protein>
    <submittedName>
        <fullName evidence="1">Uncharacterized protein</fullName>
    </submittedName>
</protein>
<dbReference type="AlphaFoldDB" id="M4NIY6"/>
<evidence type="ECO:0000313" key="1">
    <source>
        <dbReference type="EMBL" id="AGG89638.1"/>
    </source>
</evidence>
<dbReference type="RefSeq" id="WP_015448178.1">
    <property type="nucleotide sequence ID" value="NC_020541.1"/>
</dbReference>
<dbReference type="EMBL" id="CP003470">
    <property type="protein sequence ID" value="AGG89638.1"/>
    <property type="molecule type" value="Genomic_DNA"/>
</dbReference>
<accession>M4NIY6</accession>
<keyword evidence="2" id="KW-1185">Reference proteome</keyword>
<sequence length="67" mass="7538">MNYSPKSPTTKHEGVREPLVGSDVLDVVQVGRGDLSDWVELMEAVEALCPVWPRGEHPMAKQFEFKL</sequence>
<organism evidence="1 2">
    <name type="scientific">Rhodanobacter denitrificans</name>
    <dbReference type="NCBI Taxonomy" id="666685"/>
    <lineage>
        <taxon>Bacteria</taxon>
        <taxon>Pseudomonadati</taxon>
        <taxon>Pseudomonadota</taxon>
        <taxon>Gammaproteobacteria</taxon>
        <taxon>Lysobacterales</taxon>
        <taxon>Rhodanobacteraceae</taxon>
        <taxon>Rhodanobacter</taxon>
    </lineage>
</organism>
<dbReference type="STRING" id="666685.R2APBS1_2552"/>
<evidence type="ECO:0000313" key="2">
    <source>
        <dbReference type="Proteomes" id="UP000011859"/>
    </source>
</evidence>
<dbReference type="KEGG" id="rhd:R2APBS1_2552"/>
<dbReference type="HOGENOM" id="CLU_2809592_0_0_6"/>
<name>M4NIY6_9GAMM</name>